<feature type="transmembrane region" description="Helical" evidence="2">
    <location>
        <begin position="109"/>
        <end position="130"/>
    </location>
</feature>
<protein>
    <submittedName>
        <fullName evidence="3">Uncharacterized protein</fullName>
    </submittedName>
</protein>
<feature type="transmembrane region" description="Helical" evidence="2">
    <location>
        <begin position="323"/>
        <end position="347"/>
    </location>
</feature>
<dbReference type="InterPro" id="IPR055941">
    <property type="entry name" value="DUF7519"/>
</dbReference>
<feature type="transmembrane region" description="Helical" evidence="2">
    <location>
        <begin position="244"/>
        <end position="266"/>
    </location>
</feature>
<comment type="caution">
    <text evidence="3">The sequence shown here is derived from an EMBL/GenBank/DDBJ whole genome shotgun (WGS) entry which is preliminary data.</text>
</comment>
<feature type="transmembrane region" description="Helical" evidence="2">
    <location>
        <begin position="198"/>
        <end position="223"/>
    </location>
</feature>
<gene>
    <name evidence="3" type="ORF">B2G88_14890</name>
</gene>
<feature type="transmembrane region" description="Helical" evidence="2">
    <location>
        <begin position="142"/>
        <end position="161"/>
    </location>
</feature>
<evidence type="ECO:0000313" key="3">
    <source>
        <dbReference type="EMBL" id="OVE83711.1"/>
    </source>
</evidence>
<keyword evidence="4" id="KW-1185">Reference proteome</keyword>
<accession>A0A202E622</accession>
<feature type="transmembrane region" description="Helical" evidence="2">
    <location>
        <begin position="286"/>
        <end position="311"/>
    </location>
</feature>
<feature type="compositionally biased region" description="Basic and acidic residues" evidence="1">
    <location>
        <begin position="565"/>
        <end position="574"/>
    </location>
</feature>
<feature type="region of interest" description="Disordered" evidence="1">
    <location>
        <begin position="1"/>
        <end position="24"/>
    </location>
</feature>
<feature type="transmembrane region" description="Helical" evidence="2">
    <location>
        <begin position="24"/>
        <end position="45"/>
    </location>
</feature>
<evidence type="ECO:0000256" key="2">
    <source>
        <dbReference type="SAM" id="Phobius"/>
    </source>
</evidence>
<keyword evidence="2" id="KW-0472">Membrane</keyword>
<feature type="compositionally biased region" description="Polar residues" evidence="1">
    <location>
        <begin position="548"/>
        <end position="564"/>
    </location>
</feature>
<feature type="transmembrane region" description="Helical" evidence="2">
    <location>
        <begin position="484"/>
        <end position="506"/>
    </location>
</feature>
<feature type="transmembrane region" description="Helical" evidence="2">
    <location>
        <begin position="390"/>
        <end position="414"/>
    </location>
</feature>
<sequence>MARTHDSAGGPSGDSQQAPEPETVSAPVTAVTTILATLAGIALLAVGGDPVAGLLAVVTGGLLTATVTATKRGTPGGRGLGSILAVITALALTGALALAATSGPLTDGLLARVGLIVAMSLATFGATATVTGAVGSGAVRSAFPVTILTALPLSVVAIAYLEAVRSRVDDALGAATDGPTGGASITDPILSPDGTVPALVSFVALAVAVLWVSAFVLPRLPIAELVTRENREQTRHSINRTAKLAGLGGLLLIPTSFGLAATAALSRTGELPPVVASTLETWLLPVTMMTGVRVGILAAIATLLALLALAWLPGLYRLRYHPFVAWAPVFSGGALVSVLLVVGYPAAFERWIQPALEEATAEGGTLALPGFGELIPIAELTDVLEPPNGIALLAIAMLSLIGTITAVLVGIWLLGSIGPLPDRGAPGSLGAGALVFGAIIAGVDGASVLVVSGVVACALVTWDGAVYGVSVTEELGRETSVRRPALAHTTGSVLVGLVAVALVAALPRVLEGVAVSTGITVATSLIIALVLSFVLLKRWAGSEYKTPPSDSLNAGSSGPNNDGTTARERREQQN</sequence>
<dbReference type="Proteomes" id="UP000196084">
    <property type="component" value="Unassembled WGS sequence"/>
</dbReference>
<keyword evidence="2" id="KW-1133">Transmembrane helix</keyword>
<dbReference type="RefSeq" id="WP_176393258.1">
    <property type="nucleotide sequence ID" value="NZ_MWPH01000003.1"/>
</dbReference>
<organism evidence="3 4">
    <name type="scientific">Natronolimnobius baerhuensis</name>
    <dbReference type="NCBI Taxonomy" id="253108"/>
    <lineage>
        <taxon>Archaea</taxon>
        <taxon>Methanobacteriati</taxon>
        <taxon>Methanobacteriota</taxon>
        <taxon>Stenosarchaea group</taxon>
        <taxon>Halobacteria</taxon>
        <taxon>Halobacteriales</taxon>
        <taxon>Natrialbaceae</taxon>
        <taxon>Natronolimnobius</taxon>
    </lineage>
</organism>
<feature type="transmembrane region" description="Helical" evidence="2">
    <location>
        <begin position="51"/>
        <end position="70"/>
    </location>
</feature>
<evidence type="ECO:0000256" key="1">
    <source>
        <dbReference type="SAM" id="MobiDB-lite"/>
    </source>
</evidence>
<keyword evidence="2" id="KW-0812">Transmembrane</keyword>
<name>A0A202E622_9EURY</name>
<evidence type="ECO:0000313" key="4">
    <source>
        <dbReference type="Proteomes" id="UP000196084"/>
    </source>
</evidence>
<proteinExistence type="predicted"/>
<dbReference type="Pfam" id="PF24363">
    <property type="entry name" value="DUF7519"/>
    <property type="match status" value="1"/>
</dbReference>
<dbReference type="AlphaFoldDB" id="A0A202E622"/>
<feature type="transmembrane region" description="Helical" evidence="2">
    <location>
        <begin position="82"/>
        <end position="103"/>
    </location>
</feature>
<dbReference type="OrthoDB" id="206480at2157"/>
<feature type="transmembrane region" description="Helical" evidence="2">
    <location>
        <begin position="512"/>
        <end position="536"/>
    </location>
</feature>
<dbReference type="EMBL" id="MWPH01000003">
    <property type="protein sequence ID" value="OVE83711.1"/>
    <property type="molecule type" value="Genomic_DNA"/>
</dbReference>
<feature type="transmembrane region" description="Helical" evidence="2">
    <location>
        <begin position="449"/>
        <end position="472"/>
    </location>
</feature>
<reference evidence="3 4" key="1">
    <citation type="submission" date="2017-02" db="EMBL/GenBank/DDBJ databases">
        <title>Natronthermophilus aegyptiacus gen. nov.,sp. nov., an aerobic, extremely halophilic alkalithermophilic archaeon isolated from the athalassohaline Wadi An Natrun, Egypt.</title>
        <authorList>
            <person name="Zhao B."/>
        </authorList>
    </citation>
    <scope>NUCLEOTIDE SEQUENCE [LARGE SCALE GENOMIC DNA]</scope>
    <source>
        <strain evidence="3 4">CGMCC 1.3597</strain>
    </source>
</reference>
<feature type="transmembrane region" description="Helical" evidence="2">
    <location>
        <begin position="426"/>
        <end position="443"/>
    </location>
</feature>
<feature type="region of interest" description="Disordered" evidence="1">
    <location>
        <begin position="544"/>
        <end position="574"/>
    </location>
</feature>